<evidence type="ECO:0000256" key="1">
    <source>
        <dbReference type="ARBA" id="ARBA00009251"/>
    </source>
</evidence>
<dbReference type="KEGG" id="trc:DYE49_07740"/>
<name>A0A840S8E3_9SPIR</name>
<evidence type="ECO:0000313" key="5">
    <source>
        <dbReference type="Proteomes" id="UP000578697"/>
    </source>
</evidence>
<dbReference type="Pfam" id="PF11680">
    <property type="entry name" value="DUF3276"/>
    <property type="match status" value="1"/>
</dbReference>
<evidence type="ECO:0000256" key="2">
    <source>
        <dbReference type="ARBA" id="ARBA00023125"/>
    </source>
</evidence>
<dbReference type="InterPro" id="IPR006628">
    <property type="entry name" value="PUR-bd_fam"/>
</dbReference>
<dbReference type="SMART" id="SM00712">
    <property type="entry name" value="PUR"/>
    <property type="match status" value="1"/>
</dbReference>
<reference evidence="3 5" key="2">
    <citation type="submission" date="2020-08" db="EMBL/GenBank/DDBJ databases">
        <title>Genomic Encyclopedia of Type Strains, Phase IV (KMG-IV): sequencing the most valuable type-strain genomes for metagenomic binning, comparative biology and taxonomic classification.</title>
        <authorList>
            <person name="Goeker M."/>
        </authorList>
    </citation>
    <scope>NUCLEOTIDE SEQUENCE [LARGE SCALE GENOMIC DNA]</scope>
    <source>
        <strain evidence="3 5">DSM 103679</strain>
    </source>
</reference>
<sequence>MAIRGELFTNQVNLDNRSYYFNVKENRNGDIFLQIVESKIKDGEERRDIVVFADDMKDFFKGLDESLTYIEKVKKERAKIRAEKKAAKAAKFNPDGAESEKTAKKVYRRKGESRLVAEKRAEKKDDGIKRTGKVIHITSKRNADSEKTEY</sequence>
<reference evidence="4 6" key="1">
    <citation type="submission" date="2018-08" db="EMBL/GenBank/DDBJ databases">
        <title>The first complete genome of Treponema rectale (CHPAT), a commensal spirochete of the bovine rectum.</title>
        <authorList>
            <person name="Staton G.J."/>
            <person name="Clegg S.R."/>
            <person name="Carter S.D."/>
            <person name="Radford A.D."/>
            <person name="Darby A."/>
            <person name="Hall N."/>
            <person name="Birtles R.J."/>
            <person name="Evans N.J."/>
        </authorList>
    </citation>
    <scope>NUCLEOTIDE SEQUENCE [LARGE SCALE GENOMIC DNA]</scope>
    <source>
        <strain evidence="4 6">CHPA</strain>
    </source>
</reference>
<keyword evidence="5" id="KW-1185">Reference proteome</keyword>
<dbReference type="Proteomes" id="UP000578697">
    <property type="component" value="Unassembled WGS sequence"/>
</dbReference>
<dbReference type="Proteomes" id="UP000593591">
    <property type="component" value="Chromosome"/>
</dbReference>
<dbReference type="EMBL" id="JACHFR010000001">
    <property type="protein sequence ID" value="MBB5217927.1"/>
    <property type="molecule type" value="Genomic_DNA"/>
</dbReference>
<evidence type="ECO:0000313" key="3">
    <source>
        <dbReference type="EMBL" id="MBB5217927.1"/>
    </source>
</evidence>
<dbReference type="Gene3D" id="3.10.450.700">
    <property type="match status" value="1"/>
</dbReference>
<comment type="similarity">
    <text evidence="1">Belongs to the PUR DNA-binding protein family.</text>
</comment>
<evidence type="ECO:0000313" key="4">
    <source>
        <dbReference type="EMBL" id="QOS40355.1"/>
    </source>
</evidence>
<protein>
    <submittedName>
        <fullName evidence="4">DUF3276 family protein</fullName>
    </submittedName>
</protein>
<organism evidence="3 5">
    <name type="scientific">Treponema rectale</name>
    <dbReference type="NCBI Taxonomy" id="744512"/>
    <lineage>
        <taxon>Bacteria</taxon>
        <taxon>Pseudomonadati</taxon>
        <taxon>Spirochaetota</taxon>
        <taxon>Spirochaetia</taxon>
        <taxon>Spirochaetales</taxon>
        <taxon>Treponemataceae</taxon>
        <taxon>Treponema</taxon>
    </lineage>
</organism>
<dbReference type="RefSeq" id="WP_184651367.1">
    <property type="nucleotide sequence ID" value="NZ_JACHFR010000001.1"/>
</dbReference>
<dbReference type="AlphaFoldDB" id="A0A840S8E3"/>
<dbReference type="GO" id="GO:0000977">
    <property type="term" value="F:RNA polymerase II transcription regulatory region sequence-specific DNA binding"/>
    <property type="evidence" value="ECO:0007669"/>
    <property type="project" value="InterPro"/>
</dbReference>
<keyword evidence="2" id="KW-0238">DNA-binding</keyword>
<dbReference type="EMBL" id="CP031517">
    <property type="protein sequence ID" value="QOS40355.1"/>
    <property type="molecule type" value="Genomic_DNA"/>
</dbReference>
<dbReference type="GO" id="GO:0032422">
    <property type="term" value="F:purine-rich negative regulatory element binding"/>
    <property type="evidence" value="ECO:0007669"/>
    <property type="project" value="InterPro"/>
</dbReference>
<proteinExistence type="inferred from homology"/>
<gene>
    <name evidence="4" type="ORF">DYE49_07740</name>
    <name evidence="3" type="ORF">HNP77_000271</name>
</gene>
<evidence type="ECO:0000313" key="6">
    <source>
        <dbReference type="Proteomes" id="UP000593591"/>
    </source>
</evidence>
<accession>A0A840S8E3</accession>